<dbReference type="Proteomes" id="UP000189681">
    <property type="component" value="Unassembled WGS sequence"/>
</dbReference>
<reference evidence="2 3" key="1">
    <citation type="journal article" date="2017" name="Water Res.">
        <title>Discovery and metagenomic analysis of an anammox bacterial enrichment related to Candidatus "Brocadia caroliniensis" in a full-scale glycerol-fed nitritation-denitritation separate centrate treatment process.</title>
        <authorList>
            <person name="Park H."/>
            <person name="Brotto A.C."/>
            <person name="van Loosdrecht M.C."/>
            <person name="Chandran K."/>
        </authorList>
    </citation>
    <scope>NUCLEOTIDE SEQUENCE [LARGE SCALE GENOMIC DNA]</scope>
    <source>
        <strain evidence="2">26THWARD</strain>
    </source>
</reference>
<keyword evidence="1" id="KW-0812">Transmembrane</keyword>
<evidence type="ECO:0000313" key="2">
    <source>
        <dbReference type="EMBL" id="OOP57363.1"/>
    </source>
</evidence>
<sequence>MLKNIKNIFRKEQFFPGLLGLLINPFYFARKGLYQNISNLSHYIKGDTLDIGCGQKPYEKLFNASQYIGLELDTFENRKNKKSDYFYDGKSFPFHNTEFESVIVSQVFEHVFNPDSFLNEIHRVLKPGGTLLITVPFVWDEHEQPHDFARYTSFGLRHILEKSGFEIVEHRKSVCDIRVIFQLLNGYIYKKTVTKNIYANMFITAFLMSPVNIVGELFSKVLPKNEDLYLDNVILLKKKTSV</sequence>
<dbReference type="GO" id="GO:0032259">
    <property type="term" value="P:methylation"/>
    <property type="evidence" value="ECO:0007669"/>
    <property type="project" value="UniProtKB-KW"/>
</dbReference>
<comment type="caution">
    <text evidence="2">The sequence shown here is derived from an EMBL/GenBank/DDBJ whole genome shotgun (WGS) entry which is preliminary data.</text>
</comment>
<dbReference type="GO" id="GO:0008168">
    <property type="term" value="F:methyltransferase activity"/>
    <property type="evidence" value="ECO:0007669"/>
    <property type="project" value="UniProtKB-KW"/>
</dbReference>
<organism evidence="2 3">
    <name type="scientific">Candidatus Brocadia carolinensis</name>
    <dbReference type="NCBI Taxonomy" id="1004156"/>
    <lineage>
        <taxon>Bacteria</taxon>
        <taxon>Pseudomonadati</taxon>
        <taxon>Planctomycetota</taxon>
        <taxon>Candidatus Brocadiia</taxon>
        <taxon>Candidatus Brocadiales</taxon>
        <taxon>Candidatus Brocadiaceae</taxon>
        <taxon>Candidatus Brocadia</taxon>
    </lineage>
</organism>
<dbReference type="SUPFAM" id="SSF53335">
    <property type="entry name" value="S-adenosyl-L-methionine-dependent methyltransferases"/>
    <property type="match status" value="1"/>
</dbReference>
<evidence type="ECO:0000256" key="1">
    <source>
        <dbReference type="SAM" id="Phobius"/>
    </source>
</evidence>
<keyword evidence="2" id="KW-0808">Transferase</keyword>
<name>A0A1V4AW56_9BACT</name>
<dbReference type="Pfam" id="PF13489">
    <property type="entry name" value="Methyltransf_23"/>
    <property type="match status" value="1"/>
</dbReference>
<accession>A0A1V4AW56</accession>
<keyword evidence="1" id="KW-1133">Transmembrane helix</keyword>
<dbReference type="InterPro" id="IPR029063">
    <property type="entry name" value="SAM-dependent_MTases_sf"/>
</dbReference>
<keyword evidence="1" id="KW-0472">Membrane</keyword>
<feature type="transmembrane region" description="Helical" evidence="1">
    <location>
        <begin position="197"/>
        <end position="215"/>
    </location>
</feature>
<dbReference type="AlphaFoldDB" id="A0A1V4AW56"/>
<protein>
    <submittedName>
        <fullName evidence="2">Methylase</fullName>
    </submittedName>
</protein>
<evidence type="ECO:0000313" key="3">
    <source>
        <dbReference type="Proteomes" id="UP000189681"/>
    </source>
</evidence>
<proteinExistence type="predicted"/>
<keyword evidence="2" id="KW-0489">Methyltransferase</keyword>
<gene>
    <name evidence="2" type="ORF">AYP45_04225</name>
</gene>
<dbReference type="EMBL" id="AYTS01000035">
    <property type="protein sequence ID" value="OOP57363.1"/>
    <property type="molecule type" value="Genomic_DNA"/>
</dbReference>
<dbReference type="STRING" id="1004156.AYP45_04225"/>
<dbReference type="CDD" id="cd02440">
    <property type="entry name" value="AdoMet_MTases"/>
    <property type="match status" value="1"/>
</dbReference>
<dbReference type="Gene3D" id="3.40.50.150">
    <property type="entry name" value="Vaccinia Virus protein VP39"/>
    <property type="match status" value="1"/>
</dbReference>